<evidence type="ECO:0000313" key="3">
    <source>
        <dbReference type="EMBL" id="MFH4980998.1"/>
    </source>
</evidence>
<evidence type="ECO:0000259" key="2">
    <source>
        <dbReference type="Pfam" id="PF07985"/>
    </source>
</evidence>
<comment type="similarity">
    <text evidence="1">Belongs to the SRR1 family.</text>
</comment>
<dbReference type="Pfam" id="PF07985">
    <property type="entry name" value="SRR1"/>
    <property type="match status" value="1"/>
</dbReference>
<dbReference type="InterPro" id="IPR040044">
    <property type="entry name" value="SRR1L"/>
</dbReference>
<dbReference type="InterPro" id="IPR012942">
    <property type="entry name" value="SRR1-like"/>
</dbReference>
<feature type="domain" description="SRR1-like" evidence="2">
    <location>
        <begin position="88"/>
        <end position="253"/>
    </location>
</feature>
<sequence length="266" mass="30127">MNEDDRDPFTQISCTDIILRRKSEEMEADGFIMVRNRRKPRIGRMPKINCASSACATTSDTTYSSVSSALNDSTSVLTHHRYSDQVIKMLENVLNGRSVSQLRAVGVGNFSVRRSIGCLQMALFVALRNRFSCRATFQEPLVTDAEKDWLSLNNIDLVPSSDLSSEEPFDENQNSVTIFYMPHCEHIFYHNLISAQCENNLNRLIVIGNNFSNYVTVARNSININVAHLYQKYASHSLPMFPFSDTIFNDTAINFIPHIVLNESNV</sequence>
<proteinExistence type="inferred from homology"/>
<reference evidence="3 4" key="1">
    <citation type="submission" date="2024-08" db="EMBL/GenBank/DDBJ databases">
        <title>Gnathostoma spinigerum genome.</title>
        <authorList>
            <person name="Gonzalez-Bertolin B."/>
            <person name="Monzon S."/>
            <person name="Zaballos A."/>
            <person name="Jimenez P."/>
            <person name="Dekumyoy P."/>
            <person name="Varona S."/>
            <person name="Cuesta I."/>
            <person name="Sumanam S."/>
            <person name="Adisakwattana P."/>
            <person name="Gasser R.B."/>
            <person name="Hernandez-Gonzalez A."/>
            <person name="Young N.D."/>
            <person name="Perteguer M.J."/>
        </authorList>
    </citation>
    <scope>NUCLEOTIDE SEQUENCE [LARGE SCALE GENOMIC DNA]</scope>
    <source>
        <strain evidence="3">AL3</strain>
        <tissue evidence="3">Liver</tissue>
    </source>
</reference>
<gene>
    <name evidence="3" type="ORF">AB6A40_007707</name>
</gene>
<protein>
    <recommendedName>
        <fullName evidence="2">SRR1-like domain-containing protein</fullName>
    </recommendedName>
</protein>
<dbReference type="PANTHER" id="PTHR28626:SF3">
    <property type="entry name" value="SRR1-LIKE PROTEIN"/>
    <property type="match status" value="1"/>
</dbReference>
<dbReference type="AlphaFoldDB" id="A0ABD6EVB4"/>
<accession>A0ABD6EVB4</accession>
<dbReference type="Proteomes" id="UP001608902">
    <property type="component" value="Unassembled WGS sequence"/>
</dbReference>
<evidence type="ECO:0000313" key="4">
    <source>
        <dbReference type="Proteomes" id="UP001608902"/>
    </source>
</evidence>
<dbReference type="EMBL" id="JBGFUD010006441">
    <property type="protein sequence ID" value="MFH4980998.1"/>
    <property type="molecule type" value="Genomic_DNA"/>
</dbReference>
<organism evidence="3 4">
    <name type="scientific">Gnathostoma spinigerum</name>
    <dbReference type="NCBI Taxonomy" id="75299"/>
    <lineage>
        <taxon>Eukaryota</taxon>
        <taxon>Metazoa</taxon>
        <taxon>Ecdysozoa</taxon>
        <taxon>Nematoda</taxon>
        <taxon>Chromadorea</taxon>
        <taxon>Rhabditida</taxon>
        <taxon>Spirurina</taxon>
        <taxon>Gnathostomatomorpha</taxon>
        <taxon>Gnathostomatoidea</taxon>
        <taxon>Gnathostomatidae</taxon>
        <taxon>Gnathostoma</taxon>
    </lineage>
</organism>
<evidence type="ECO:0000256" key="1">
    <source>
        <dbReference type="ARBA" id="ARBA00009856"/>
    </source>
</evidence>
<dbReference type="PANTHER" id="PTHR28626">
    <property type="entry name" value="SRR1-LIKE PROTEIN"/>
    <property type="match status" value="1"/>
</dbReference>
<keyword evidence="4" id="KW-1185">Reference proteome</keyword>
<name>A0ABD6EVB4_9BILA</name>
<comment type="caution">
    <text evidence="3">The sequence shown here is derived from an EMBL/GenBank/DDBJ whole genome shotgun (WGS) entry which is preliminary data.</text>
</comment>